<dbReference type="EMBL" id="JAVHJO010000001">
    <property type="protein sequence ID" value="KAK6544796.1"/>
    <property type="molecule type" value="Genomic_DNA"/>
</dbReference>
<organism evidence="2 3">
    <name type="scientific">Orbilia ellipsospora</name>
    <dbReference type="NCBI Taxonomy" id="2528407"/>
    <lineage>
        <taxon>Eukaryota</taxon>
        <taxon>Fungi</taxon>
        <taxon>Dikarya</taxon>
        <taxon>Ascomycota</taxon>
        <taxon>Pezizomycotina</taxon>
        <taxon>Orbiliomycetes</taxon>
        <taxon>Orbiliales</taxon>
        <taxon>Orbiliaceae</taxon>
        <taxon>Orbilia</taxon>
    </lineage>
</organism>
<accession>A0AAV9XT65</accession>
<sequence length="117" mass="12382">MSQKPIVRPPPPAGILKSPVRPSSSSTGHSHCEKCSIHTKSTTINVNPKEGESEHSNLAACGEWLACICGTLHFVICWSCTLSGEVKSHSDGRRGSAATRSERMGSTGSCTCGKNTR</sequence>
<evidence type="ECO:0000256" key="1">
    <source>
        <dbReference type="SAM" id="MobiDB-lite"/>
    </source>
</evidence>
<dbReference type="AlphaFoldDB" id="A0AAV9XT65"/>
<keyword evidence="3" id="KW-1185">Reference proteome</keyword>
<protein>
    <submittedName>
        <fullName evidence="2">Uncharacterized protein</fullName>
    </submittedName>
</protein>
<evidence type="ECO:0000313" key="3">
    <source>
        <dbReference type="Proteomes" id="UP001365542"/>
    </source>
</evidence>
<feature type="region of interest" description="Disordered" evidence="1">
    <location>
        <begin position="1"/>
        <end position="34"/>
    </location>
</feature>
<comment type="caution">
    <text evidence="2">The sequence shown here is derived from an EMBL/GenBank/DDBJ whole genome shotgun (WGS) entry which is preliminary data.</text>
</comment>
<proteinExistence type="predicted"/>
<dbReference type="Proteomes" id="UP001365542">
    <property type="component" value="Unassembled WGS sequence"/>
</dbReference>
<gene>
    <name evidence="2" type="ORF">TWF694_001479</name>
</gene>
<feature type="region of interest" description="Disordered" evidence="1">
    <location>
        <begin position="85"/>
        <end position="117"/>
    </location>
</feature>
<reference evidence="2 3" key="1">
    <citation type="submission" date="2019-10" db="EMBL/GenBank/DDBJ databases">
        <authorList>
            <person name="Palmer J.M."/>
        </authorList>
    </citation>
    <scope>NUCLEOTIDE SEQUENCE [LARGE SCALE GENOMIC DNA]</scope>
    <source>
        <strain evidence="2 3">TWF694</strain>
    </source>
</reference>
<feature type="compositionally biased region" description="Polar residues" evidence="1">
    <location>
        <begin position="104"/>
        <end position="117"/>
    </location>
</feature>
<evidence type="ECO:0000313" key="2">
    <source>
        <dbReference type="EMBL" id="KAK6544796.1"/>
    </source>
</evidence>
<name>A0AAV9XT65_9PEZI</name>